<name>A0A8C6GY69_MUSSI</name>
<reference evidence="2" key="1">
    <citation type="submission" date="2025-08" db="UniProtKB">
        <authorList>
            <consortium name="Ensembl"/>
        </authorList>
    </citation>
    <scope>IDENTIFICATION</scope>
</reference>
<evidence type="ECO:0000313" key="2">
    <source>
        <dbReference type="Ensembl" id="ENSMSIP00000012668.1"/>
    </source>
</evidence>
<evidence type="ECO:0000313" key="3">
    <source>
        <dbReference type="Proteomes" id="UP000694415"/>
    </source>
</evidence>
<reference evidence="2" key="2">
    <citation type="submission" date="2025-09" db="UniProtKB">
        <authorList>
            <consortium name="Ensembl"/>
        </authorList>
    </citation>
    <scope>IDENTIFICATION</scope>
</reference>
<proteinExistence type="predicted"/>
<sequence>MQRLLGRVGILVLLAPKDRNRSRHAAHCLENAAFPELPSLFYHRWLEVQVANLTCPQRWAQYLRLLRESIWPGGVLPKFPRPGRTQAQKAATEKQALQSLMDLLPEFLVEILGVNKCRLSWSLVLESFQQPLINRHLIYCLGDIILELLDLSASVEECAPATSASDSPGSLKKMAVST</sequence>
<evidence type="ECO:0000259" key="1">
    <source>
        <dbReference type="Pfam" id="PF08628"/>
    </source>
</evidence>
<organism evidence="2 3">
    <name type="scientific">Mus spicilegus</name>
    <name type="common">Mound-building mouse</name>
    <dbReference type="NCBI Taxonomy" id="10103"/>
    <lineage>
        <taxon>Eukaryota</taxon>
        <taxon>Metazoa</taxon>
        <taxon>Chordata</taxon>
        <taxon>Craniata</taxon>
        <taxon>Vertebrata</taxon>
        <taxon>Euteleostomi</taxon>
        <taxon>Mammalia</taxon>
        <taxon>Eutheria</taxon>
        <taxon>Euarchontoglires</taxon>
        <taxon>Glires</taxon>
        <taxon>Rodentia</taxon>
        <taxon>Myomorpha</taxon>
        <taxon>Muroidea</taxon>
        <taxon>Muridae</taxon>
        <taxon>Murinae</taxon>
        <taxon>Mus</taxon>
        <taxon>Mus</taxon>
    </lineage>
</organism>
<dbReference type="Proteomes" id="UP000694415">
    <property type="component" value="Unplaced"/>
</dbReference>
<dbReference type="GO" id="GO:0035091">
    <property type="term" value="F:phosphatidylinositol binding"/>
    <property type="evidence" value="ECO:0007669"/>
    <property type="project" value="TreeGrafter"/>
</dbReference>
<dbReference type="PANTHER" id="PTHR22775:SF31">
    <property type="entry name" value="SORTING NEXIN-19"/>
    <property type="match status" value="1"/>
</dbReference>
<dbReference type="PANTHER" id="PTHR22775">
    <property type="entry name" value="SORTING NEXIN"/>
    <property type="match status" value="1"/>
</dbReference>
<protein>
    <recommendedName>
        <fullName evidence="1">Sorting nexin C-terminal domain-containing protein</fullName>
    </recommendedName>
</protein>
<feature type="domain" description="Sorting nexin C-terminal" evidence="1">
    <location>
        <begin position="43"/>
        <end position="131"/>
    </location>
</feature>
<accession>A0A8C6GY69</accession>
<dbReference type="InterPro" id="IPR013937">
    <property type="entry name" value="Sorting_nexin_C"/>
</dbReference>
<dbReference type="Pfam" id="PF08628">
    <property type="entry name" value="Nexin_C"/>
    <property type="match status" value="1"/>
</dbReference>
<dbReference type="Ensembl" id="ENSMSIT00000016071.1">
    <property type="protein sequence ID" value="ENSMSIP00000012668.1"/>
    <property type="gene ID" value="ENSMSIG00000010997.1"/>
</dbReference>
<dbReference type="AlphaFoldDB" id="A0A8C6GY69"/>
<dbReference type="GeneTree" id="ENSGT00950000182856"/>
<keyword evidence="3" id="KW-1185">Reference proteome</keyword>